<dbReference type="EMBL" id="CAJVAF010000295">
    <property type="protein sequence ID" value="CAG7593197.1"/>
    <property type="molecule type" value="Genomic_DNA"/>
</dbReference>
<dbReference type="PIRSF" id="PIRSF005461">
    <property type="entry name" value="23S_rRNA_mtase"/>
    <property type="match status" value="1"/>
</dbReference>
<evidence type="ECO:0000313" key="9">
    <source>
        <dbReference type="EMBL" id="CAG7593197.1"/>
    </source>
</evidence>
<dbReference type="InterPro" id="IPR015507">
    <property type="entry name" value="rRNA-MeTfrase_E"/>
</dbReference>
<keyword evidence="5 7" id="KW-0949">S-adenosyl-L-methionine</keyword>
<evidence type="ECO:0000256" key="1">
    <source>
        <dbReference type="ARBA" id="ARBA00009258"/>
    </source>
</evidence>
<protein>
    <recommendedName>
        <fullName evidence="6">rRNA methyltransferase 2, mitochondrial</fullName>
    </recommendedName>
</protein>
<dbReference type="InterPro" id="IPR002877">
    <property type="entry name" value="RNA_MeTrfase_FtsJ_dom"/>
</dbReference>
<dbReference type="SUPFAM" id="SSF53335">
    <property type="entry name" value="S-adenosyl-L-methionine-dependent methyltransferases"/>
    <property type="match status" value="1"/>
</dbReference>
<comment type="similarity">
    <text evidence="1">Belongs to the class I-like SAM-binding methyltransferase superfamily. RNA methyltransferase RlmE family.</text>
</comment>
<comment type="caution">
    <text evidence="9">The sequence shown here is derived from an EMBL/GenBank/DDBJ whole genome shotgun (WGS) entry which is preliminary data.</text>
</comment>
<dbReference type="AlphaFoldDB" id="A0A8S4C2N7"/>
<evidence type="ECO:0000256" key="6">
    <source>
        <dbReference type="ARBA" id="ARBA00041184"/>
    </source>
</evidence>
<name>A0A8S4C2N7_9ACAR</name>
<feature type="domain" description="Ribosomal RNA methyltransferase FtsJ" evidence="8">
    <location>
        <begin position="47"/>
        <end position="223"/>
    </location>
</feature>
<dbReference type="InterPro" id="IPR050082">
    <property type="entry name" value="RNA_methyltr_RlmE"/>
</dbReference>
<evidence type="ECO:0000256" key="2">
    <source>
        <dbReference type="ARBA" id="ARBA00022552"/>
    </source>
</evidence>
<evidence type="ECO:0000256" key="5">
    <source>
        <dbReference type="ARBA" id="ARBA00022691"/>
    </source>
</evidence>
<keyword evidence="4" id="KW-0808">Transferase</keyword>
<organism evidence="9 10">
    <name type="scientific">Hyalomma marginatum</name>
    <dbReference type="NCBI Taxonomy" id="34627"/>
    <lineage>
        <taxon>Eukaryota</taxon>
        <taxon>Metazoa</taxon>
        <taxon>Ecdysozoa</taxon>
        <taxon>Arthropoda</taxon>
        <taxon>Chelicerata</taxon>
        <taxon>Arachnida</taxon>
        <taxon>Acari</taxon>
        <taxon>Parasitiformes</taxon>
        <taxon>Ixodida</taxon>
        <taxon>Ixodoidea</taxon>
        <taxon>Ixodidae</taxon>
        <taxon>Hyalomminae</taxon>
        <taxon>Hyalomma</taxon>
    </lineage>
</organism>
<dbReference type="PANTHER" id="PTHR10920:SF18">
    <property type="entry name" value="RRNA METHYLTRANSFERASE 2, MITOCHONDRIAL"/>
    <property type="match status" value="1"/>
</dbReference>
<gene>
    <name evidence="9" type="ORF">MHYMCMPASI_00670</name>
</gene>
<dbReference type="PANTHER" id="PTHR10920">
    <property type="entry name" value="RIBOSOMAL RNA METHYLTRANSFERASE"/>
    <property type="match status" value="1"/>
</dbReference>
<dbReference type="Pfam" id="PF01728">
    <property type="entry name" value="FtsJ"/>
    <property type="match status" value="1"/>
</dbReference>
<evidence type="ECO:0000259" key="8">
    <source>
        <dbReference type="Pfam" id="PF01728"/>
    </source>
</evidence>
<sequence>MTQEVIGRYRTKKQQVKTARGRTNSSVDWLRRHINDPYVHLAKKQGFVSRAAFKLIEIEEKYKLINRSSSIIDIGAAPGGWLQVIISKKKNNVRLIGIDLLKIALDIPGLILIQGNFLEEQIQDQIKTSLSKKPDLILSDMAAASCGDCSLDHLRNAELVNSAIEFAQTILDKGGNLVFKLIRGKEEADILKMCKKLFSVVKIFKPKSSYSDSAEIYIICLNRL</sequence>
<evidence type="ECO:0000313" key="10">
    <source>
        <dbReference type="Proteomes" id="UP000837675"/>
    </source>
</evidence>
<keyword evidence="2" id="KW-0698">rRNA processing</keyword>
<proteinExistence type="inferred from homology"/>
<dbReference type="Gene3D" id="3.40.50.150">
    <property type="entry name" value="Vaccinia Virus protein VP39"/>
    <property type="match status" value="1"/>
</dbReference>
<accession>A0A8S4C2N7</accession>
<reference evidence="9" key="1">
    <citation type="submission" date="2021-06" db="EMBL/GenBank/DDBJ databases">
        <authorList>
            <person name="Nardi T."/>
            <person name="Nardi T."/>
        </authorList>
    </citation>
    <scope>NUCLEOTIDE SEQUENCE</scope>
</reference>
<keyword evidence="10" id="KW-1185">Reference proteome</keyword>
<dbReference type="InterPro" id="IPR029063">
    <property type="entry name" value="SAM-dependent_MTases_sf"/>
</dbReference>
<dbReference type="GO" id="GO:0008650">
    <property type="term" value="F:rRNA (uridine-2'-O-)-methyltransferase activity"/>
    <property type="evidence" value="ECO:0007669"/>
    <property type="project" value="TreeGrafter"/>
</dbReference>
<evidence type="ECO:0000256" key="4">
    <source>
        <dbReference type="ARBA" id="ARBA00022679"/>
    </source>
</evidence>
<keyword evidence="3 9" id="KW-0489">Methyltransferase</keyword>
<dbReference type="Proteomes" id="UP000837675">
    <property type="component" value="Unassembled WGS sequence"/>
</dbReference>
<evidence type="ECO:0000256" key="3">
    <source>
        <dbReference type="ARBA" id="ARBA00022603"/>
    </source>
</evidence>
<dbReference type="HAMAP" id="MF_01547">
    <property type="entry name" value="RNA_methyltr_E"/>
    <property type="match status" value="1"/>
</dbReference>
<feature type="active site" description="Proton acceptor" evidence="7">
    <location>
        <position position="180"/>
    </location>
</feature>
<evidence type="ECO:0000256" key="7">
    <source>
        <dbReference type="PIRSR" id="PIRSR005461-1"/>
    </source>
</evidence>